<dbReference type="EMBL" id="CM003371">
    <property type="protein sequence ID" value="KOM32126.1"/>
    <property type="molecule type" value="Genomic_DNA"/>
</dbReference>
<evidence type="ECO:0000313" key="3">
    <source>
        <dbReference type="Proteomes" id="UP000053144"/>
    </source>
</evidence>
<keyword evidence="1" id="KW-0732">Signal</keyword>
<evidence type="ECO:0000313" key="2">
    <source>
        <dbReference type="EMBL" id="KOM32126.1"/>
    </source>
</evidence>
<feature type="chain" id="PRO_5005594905" description="Knottin scorpion toxin-like domain-containing protein" evidence="1">
    <location>
        <begin position="23"/>
        <end position="69"/>
    </location>
</feature>
<evidence type="ECO:0008006" key="4">
    <source>
        <dbReference type="Google" id="ProtNLM"/>
    </source>
</evidence>
<reference evidence="3" key="1">
    <citation type="journal article" date="2015" name="Proc. Natl. Acad. Sci. U.S.A.">
        <title>Genome sequencing of adzuki bean (Vigna angularis) provides insight into high starch and low fat accumulation and domestication.</title>
        <authorList>
            <person name="Yang K."/>
            <person name="Tian Z."/>
            <person name="Chen C."/>
            <person name="Luo L."/>
            <person name="Zhao B."/>
            <person name="Wang Z."/>
            <person name="Yu L."/>
            <person name="Li Y."/>
            <person name="Sun Y."/>
            <person name="Li W."/>
            <person name="Chen Y."/>
            <person name="Li Y."/>
            <person name="Zhang Y."/>
            <person name="Ai D."/>
            <person name="Zhao J."/>
            <person name="Shang C."/>
            <person name="Ma Y."/>
            <person name="Wu B."/>
            <person name="Wang M."/>
            <person name="Gao L."/>
            <person name="Sun D."/>
            <person name="Zhang P."/>
            <person name="Guo F."/>
            <person name="Wang W."/>
            <person name="Li Y."/>
            <person name="Wang J."/>
            <person name="Varshney R.K."/>
            <person name="Wang J."/>
            <person name="Ling H.Q."/>
            <person name="Wan P."/>
        </authorList>
    </citation>
    <scope>NUCLEOTIDE SEQUENCE</scope>
    <source>
        <strain evidence="3">cv. Jingnong 6</strain>
    </source>
</reference>
<organism evidence="2 3">
    <name type="scientific">Phaseolus angularis</name>
    <name type="common">Azuki bean</name>
    <name type="synonym">Vigna angularis</name>
    <dbReference type="NCBI Taxonomy" id="3914"/>
    <lineage>
        <taxon>Eukaryota</taxon>
        <taxon>Viridiplantae</taxon>
        <taxon>Streptophyta</taxon>
        <taxon>Embryophyta</taxon>
        <taxon>Tracheophyta</taxon>
        <taxon>Spermatophyta</taxon>
        <taxon>Magnoliopsida</taxon>
        <taxon>eudicotyledons</taxon>
        <taxon>Gunneridae</taxon>
        <taxon>Pentapetalae</taxon>
        <taxon>rosids</taxon>
        <taxon>fabids</taxon>
        <taxon>Fabales</taxon>
        <taxon>Fabaceae</taxon>
        <taxon>Papilionoideae</taxon>
        <taxon>50 kb inversion clade</taxon>
        <taxon>NPAAA clade</taxon>
        <taxon>indigoferoid/millettioid clade</taxon>
        <taxon>Phaseoleae</taxon>
        <taxon>Vigna</taxon>
    </lineage>
</organism>
<evidence type="ECO:0000256" key="1">
    <source>
        <dbReference type="SAM" id="SignalP"/>
    </source>
</evidence>
<accession>A0A0L9TNU4</accession>
<sequence>MAENLAKMLTVILVVTAVAMEAEPVDSAVAIPMYPCSVPECIAGCKKILGEKFRSASCLTNGNNCICFS</sequence>
<gene>
    <name evidence="2" type="ORF">LR48_Vigan01g168200</name>
</gene>
<dbReference type="Gramene" id="KOM32126">
    <property type="protein sequence ID" value="KOM32126"/>
    <property type="gene ID" value="LR48_Vigan01g168200"/>
</dbReference>
<dbReference type="AlphaFoldDB" id="A0A0L9TNU4"/>
<dbReference type="Proteomes" id="UP000053144">
    <property type="component" value="Chromosome 1"/>
</dbReference>
<proteinExistence type="predicted"/>
<name>A0A0L9TNU4_PHAAN</name>
<feature type="signal peptide" evidence="1">
    <location>
        <begin position="1"/>
        <end position="22"/>
    </location>
</feature>
<protein>
    <recommendedName>
        <fullName evidence="4">Knottin scorpion toxin-like domain-containing protein</fullName>
    </recommendedName>
</protein>